<dbReference type="Proteomes" id="UP000490939">
    <property type="component" value="Unassembled WGS sequence"/>
</dbReference>
<evidence type="ECO:0000256" key="1">
    <source>
        <dbReference type="SAM" id="MobiDB-lite"/>
    </source>
</evidence>
<name>A0A8H3UT52_VENIN</name>
<feature type="compositionally biased region" description="Basic and acidic residues" evidence="1">
    <location>
        <begin position="17"/>
        <end position="33"/>
    </location>
</feature>
<comment type="caution">
    <text evidence="3">The sequence shown here is derived from an EMBL/GenBank/DDBJ whole genome shotgun (WGS) entry which is preliminary data.</text>
</comment>
<reference evidence="3 4" key="1">
    <citation type="submission" date="2018-12" db="EMBL/GenBank/DDBJ databases">
        <title>Venturia inaequalis Genome Resource.</title>
        <authorList>
            <person name="Lichtner F.J."/>
        </authorList>
    </citation>
    <scope>NUCLEOTIDE SEQUENCE [LARGE SCALE GENOMIC DNA]</scope>
    <source>
        <strain evidence="3 4">120213</strain>
        <strain evidence="2 5">DMI_063113</strain>
    </source>
</reference>
<keyword evidence="5" id="KW-1185">Reference proteome</keyword>
<evidence type="ECO:0008006" key="6">
    <source>
        <dbReference type="Google" id="ProtNLM"/>
    </source>
</evidence>
<dbReference type="SUPFAM" id="SSF81383">
    <property type="entry name" value="F-box domain"/>
    <property type="match status" value="1"/>
</dbReference>
<feature type="region of interest" description="Disordered" evidence="1">
    <location>
        <begin position="16"/>
        <end position="66"/>
    </location>
</feature>
<dbReference type="EMBL" id="WNWS01000179">
    <property type="protein sequence ID" value="KAE9976201.1"/>
    <property type="molecule type" value="Genomic_DNA"/>
</dbReference>
<feature type="compositionally biased region" description="Low complexity" evidence="1">
    <location>
        <begin position="40"/>
        <end position="66"/>
    </location>
</feature>
<gene>
    <name evidence="2" type="ORF">EG327_000196</name>
    <name evidence="3" type="ORF">EG328_002753</name>
</gene>
<proteinExistence type="predicted"/>
<sequence>MRSTMWRLKTALSRLSYSKEDESTTESKHERSKSLPSPPSSFQSSAPAASRPSTATTSSRPVSASAASTVLRTPELIEMILMHLSMQELLPIQRTSHAVRDIILSSALLKRKLFLAPALAESTDQETDNPFLKNFFPTLGTYLLTGNPKWRPKFIKALSEDEMERIGEEFWECETASWKGMFLTQPPVKEMTLYAGLEEGKGGGSVKDLVNAQVSIKAKDGVTMGMVVDASVKARRKARCGDVRRNDSGYASLKIEEVGGDDVVAKVQHDEISVAVVEIDPMDGFEIEE</sequence>
<dbReference type="AlphaFoldDB" id="A0A8H3UT52"/>
<dbReference type="EMBL" id="WNWR01001018">
    <property type="protein sequence ID" value="KAE9966169.1"/>
    <property type="molecule type" value="Genomic_DNA"/>
</dbReference>
<accession>A0A8H3UT52</accession>
<dbReference type="InterPro" id="IPR036047">
    <property type="entry name" value="F-box-like_dom_sf"/>
</dbReference>
<dbReference type="OrthoDB" id="3800738at2759"/>
<evidence type="ECO:0000313" key="4">
    <source>
        <dbReference type="Proteomes" id="UP000447873"/>
    </source>
</evidence>
<evidence type="ECO:0000313" key="5">
    <source>
        <dbReference type="Proteomes" id="UP000490939"/>
    </source>
</evidence>
<protein>
    <recommendedName>
        <fullName evidence="6">F-box domain-containing protein</fullName>
    </recommendedName>
</protein>
<evidence type="ECO:0000313" key="2">
    <source>
        <dbReference type="EMBL" id="KAE9966169.1"/>
    </source>
</evidence>
<evidence type="ECO:0000313" key="3">
    <source>
        <dbReference type="EMBL" id="KAE9976201.1"/>
    </source>
</evidence>
<organism evidence="3 4">
    <name type="scientific">Venturia inaequalis</name>
    <name type="common">Apple scab fungus</name>
    <dbReference type="NCBI Taxonomy" id="5025"/>
    <lineage>
        <taxon>Eukaryota</taxon>
        <taxon>Fungi</taxon>
        <taxon>Dikarya</taxon>
        <taxon>Ascomycota</taxon>
        <taxon>Pezizomycotina</taxon>
        <taxon>Dothideomycetes</taxon>
        <taxon>Pleosporomycetidae</taxon>
        <taxon>Venturiales</taxon>
        <taxon>Venturiaceae</taxon>
        <taxon>Venturia</taxon>
    </lineage>
</organism>
<dbReference type="Proteomes" id="UP000447873">
    <property type="component" value="Unassembled WGS sequence"/>
</dbReference>